<protein>
    <submittedName>
        <fullName evidence="2">Uncharacterized protein</fullName>
    </submittedName>
</protein>
<keyword evidence="3" id="KW-1185">Reference proteome</keyword>
<evidence type="ECO:0000256" key="1">
    <source>
        <dbReference type="SAM" id="MobiDB-lite"/>
    </source>
</evidence>
<dbReference type="EMBL" id="BMAW01119484">
    <property type="protein sequence ID" value="GFT84857.1"/>
    <property type="molecule type" value="Genomic_DNA"/>
</dbReference>
<organism evidence="2 3">
    <name type="scientific">Nephila pilipes</name>
    <name type="common">Giant wood spider</name>
    <name type="synonym">Nephila maculata</name>
    <dbReference type="NCBI Taxonomy" id="299642"/>
    <lineage>
        <taxon>Eukaryota</taxon>
        <taxon>Metazoa</taxon>
        <taxon>Ecdysozoa</taxon>
        <taxon>Arthropoda</taxon>
        <taxon>Chelicerata</taxon>
        <taxon>Arachnida</taxon>
        <taxon>Araneae</taxon>
        <taxon>Araneomorphae</taxon>
        <taxon>Entelegynae</taxon>
        <taxon>Araneoidea</taxon>
        <taxon>Nephilidae</taxon>
        <taxon>Nephila</taxon>
    </lineage>
</organism>
<proteinExistence type="predicted"/>
<gene>
    <name evidence="2" type="ORF">NPIL_156391</name>
</gene>
<dbReference type="Proteomes" id="UP000887013">
    <property type="component" value="Unassembled WGS sequence"/>
</dbReference>
<evidence type="ECO:0000313" key="2">
    <source>
        <dbReference type="EMBL" id="GFT84857.1"/>
    </source>
</evidence>
<sequence length="98" mass="10559">MPESRAPARLSNKKSGIRIRQFVTSTQVLQLLAPSNGEKDCKVFWGPETKGRSNSQISGPSLICRGIHPGKLQSSSSQARKVGKSSNDKAPRKSGLVL</sequence>
<comment type="caution">
    <text evidence="2">The sequence shown here is derived from an EMBL/GenBank/DDBJ whole genome shotgun (WGS) entry which is preliminary data.</text>
</comment>
<evidence type="ECO:0000313" key="3">
    <source>
        <dbReference type="Proteomes" id="UP000887013"/>
    </source>
</evidence>
<reference evidence="2" key="1">
    <citation type="submission" date="2020-08" db="EMBL/GenBank/DDBJ databases">
        <title>Multicomponent nature underlies the extraordinary mechanical properties of spider dragline silk.</title>
        <authorList>
            <person name="Kono N."/>
            <person name="Nakamura H."/>
            <person name="Mori M."/>
            <person name="Yoshida Y."/>
            <person name="Ohtoshi R."/>
            <person name="Malay A.D."/>
            <person name="Moran D.A.P."/>
            <person name="Tomita M."/>
            <person name="Numata K."/>
            <person name="Arakawa K."/>
        </authorList>
    </citation>
    <scope>NUCLEOTIDE SEQUENCE</scope>
</reference>
<dbReference type="AlphaFoldDB" id="A0A8X6PR96"/>
<feature type="region of interest" description="Disordered" evidence="1">
    <location>
        <begin position="44"/>
        <end position="98"/>
    </location>
</feature>
<name>A0A8X6PR96_NEPPI</name>
<accession>A0A8X6PR96</accession>